<feature type="domain" description="MlaB-like STAS" evidence="1">
    <location>
        <begin position="24"/>
        <end position="101"/>
    </location>
</feature>
<comment type="caution">
    <text evidence="2">The sequence shown here is derived from an EMBL/GenBank/DDBJ whole genome shotgun (WGS) entry which is preliminary data.</text>
</comment>
<dbReference type="Gene3D" id="3.30.750.24">
    <property type="entry name" value="STAS domain"/>
    <property type="match status" value="1"/>
</dbReference>
<proteinExistence type="predicted"/>
<organism evidence="2 3">
    <name type="scientific">Streptomyces indiaensis</name>
    <dbReference type="NCBI Taxonomy" id="284033"/>
    <lineage>
        <taxon>Bacteria</taxon>
        <taxon>Bacillati</taxon>
        <taxon>Actinomycetota</taxon>
        <taxon>Actinomycetes</taxon>
        <taxon>Kitasatosporales</taxon>
        <taxon>Streptomycetaceae</taxon>
        <taxon>Streptomyces</taxon>
    </lineage>
</organism>
<dbReference type="SUPFAM" id="SSF52091">
    <property type="entry name" value="SpoIIaa-like"/>
    <property type="match status" value="1"/>
</dbReference>
<keyword evidence="3" id="KW-1185">Reference proteome</keyword>
<gene>
    <name evidence="2" type="ORF">GCM10010104_25980</name>
</gene>
<sequence length="108" mass="11712">MTAELHPIQPPVKITVVDGHLAEVTLAGDISVPLLRDLEACLADARLREVERWVLDMHAVTRIELACAYALLRAVTEHSGTATVHGARRTVLRTLRDAGLDKAAVIGE</sequence>
<dbReference type="EMBL" id="BAAART010000055">
    <property type="protein sequence ID" value="GAA2231032.1"/>
    <property type="molecule type" value="Genomic_DNA"/>
</dbReference>
<evidence type="ECO:0000259" key="1">
    <source>
        <dbReference type="Pfam" id="PF13466"/>
    </source>
</evidence>
<dbReference type="Pfam" id="PF13466">
    <property type="entry name" value="STAS_2"/>
    <property type="match status" value="1"/>
</dbReference>
<dbReference type="InterPro" id="IPR058548">
    <property type="entry name" value="MlaB-like_STAS"/>
</dbReference>
<dbReference type="InterPro" id="IPR036513">
    <property type="entry name" value="STAS_dom_sf"/>
</dbReference>
<evidence type="ECO:0000313" key="2">
    <source>
        <dbReference type="EMBL" id="GAA2231032.1"/>
    </source>
</evidence>
<protein>
    <submittedName>
        <fullName evidence="2">STAS domain-containing protein</fullName>
    </submittedName>
</protein>
<reference evidence="3" key="1">
    <citation type="journal article" date="2019" name="Int. J. Syst. Evol. Microbiol.">
        <title>The Global Catalogue of Microorganisms (GCM) 10K type strain sequencing project: providing services to taxonomists for standard genome sequencing and annotation.</title>
        <authorList>
            <consortium name="The Broad Institute Genomics Platform"/>
            <consortium name="The Broad Institute Genome Sequencing Center for Infectious Disease"/>
            <person name="Wu L."/>
            <person name="Ma J."/>
        </authorList>
    </citation>
    <scope>NUCLEOTIDE SEQUENCE [LARGE SCALE GENOMIC DNA]</scope>
    <source>
        <strain evidence="3">JCM 3053</strain>
    </source>
</reference>
<dbReference type="Proteomes" id="UP001501474">
    <property type="component" value="Unassembled WGS sequence"/>
</dbReference>
<name>A0ABP5QBX7_9ACTN</name>
<evidence type="ECO:0000313" key="3">
    <source>
        <dbReference type="Proteomes" id="UP001501474"/>
    </source>
</evidence>
<accession>A0ABP5QBX7</accession>